<dbReference type="EMBL" id="JACIEE010000006">
    <property type="protein sequence ID" value="MBB3978161.1"/>
    <property type="molecule type" value="Genomic_DNA"/>
</dbReference>
<name>A0A7W6DBH6_9HYPH</name>
<dbReference type="Pfam" id="PF13643">
    <property type="entry name" value="DUF4145"/>
    <property type="match status" value="1"/>
</dbReference>
<dbReference type="AlphaFoldDB" id="A0A7W6DBH6"/>
<feature type="domain" description="DUF4145" evidence="1">
    <location>
        <begin position="120"/>
        <end position="180"/>
    </location>
</feature>
<accession>A0A7W6DBH6</accession>
<protein>
    <recommendedName>
        <fullName evidence="1">DUF4145 domain-containing protein</fullName>
    </recommendedName>
</protein>
<evidence type="ECO:0000313" key="3">
    <source>
        <dbReference type="Proteomes" id="UP000574761"/>
    </source>
</evidence>
<gene>
    <name evidence="2" type="ORF">GGQ64_003375</name>
</gene>
<comment type="caution">
    <text evidence="2">The sequence shown here is derived from an EMBL/GenBank/DDBJ whole genome shotgun (WGS) entry which is preliminary data.</text>
</comment>
<keyword evidence="3" id="KW-1185">Reference proteome</keyword>
<organism evidence="2 3">
    <name type="scientific">Mycoplana azooxidifex</name>
    <dbReference type="NCBI Taxonomy" id="1636188"/>
    <lineage>
        <taxon>Bacteria</taxon>
        <taxon>Pseudomonadati</taxon>
        <taxon>Pseudomonadota</taxon>
        <taxon>Alphaproteobacteria</taxon>
        <taxon>Hyphomicrobiales</taxon>
        <taxon>Rhizobiaceae</taxon>
        <taxon>Mycoplana</taxon>
    </lineage>
</organism>
<evidence type="ECO:0000259" key="1">
    <source>
        <dbReference type="Pfam" id="PF13643"/>
    </source>
</evidence>
<dbReference type="RefSeq" id="WP_183806338.1">
    <property type="nucleotide sequence ID" value="NZ_JACIEE010000006.1"/>
</dbReference>
<sequence length="218" mass="24020">MFKLEIGTPSLERASDAAILEYLKLATEFLGTIAWPIAAVTIVLIFREQLVSLTQRVKQFSAPGGINATFENELEKTRELAGSSPDLAAEADASPQAEISSPDLAQIYPEAAILQSYHEIEKLLRRVSPEKGVTASGLLNALNRLQIIGADVRDLFDQIRRTRNAAVHSERPITTGEALEFQALAQLFIHAINKAVPAINSNREQLQEMLVNPKSMRF</sequence>
<proteinExistence type="predicted"/>
<dbReference type="InterPro" id="IPR025285">
    <property type="entry name" value="DUF4145"/>
</dbReference>
<evidence type="ECO:0000313" key="2">
    <source>
        <dbReference type="EMBL" id="MBB3978161.1"/>
    </source>
</evidence>
<dbReference type="Proteomes" id="UP000574761">
    <property type="component" value="Unassembled WGS sequence"/>
</dbReference>
<reference evidence="2 3" key="1">
    <citation type="submission" date="2020-08" db="EMBL/GenBank/DDBJ databases">
        <title>Genomic Encyclopedia of Type Strains, Phase IV (KMG-IV): sequencing the most valuable type-strain genomes for metagenomic binning, comparative biology and taxonomic classification.</title>
        <authorList>
            <person name="Goeker M."/>
        </authorList>
    </citation>
    <scope>NUCLEOTIDE SEQUENCE [LARGE SCALE GENOMIC DNA]</scope>
    <source>
        <strain evidence="2 3">DSM 100211</strain>
    </source>
</reference>